<keyword evidence="1" id="KW-0472">Membrane</keyword>
<feature type="transmembrane region" description="Helical" evidence="1">
    <location>
        <begin position="200"/>
        <end position="222"/>
    </location>
</feature>
<keyword evidence="1" id="KW-1133">Transmembrane helix</keyword>
<dbReference type="EMBL" id="SLZZ01000008">
    <property type="protein sequence ID" value="TCS79543.1"/>
    <property type="molecule type" value="Genomic_DNA"/>
</dbReference>
<dbReference type="InterPro" id="IPR025291">
    <property type="entry name" value="DUF4153"/>
</dbReference>
<evidence type="ECO:0000256" key="1">
    <source>
        <dbReference type="SAM" id="Phobius"/>
    </source>
</evidence>
<feature type="transmembrane region" description="Helical" evidence="1">
    <location>
        <begin position="316"/>
        <end position="337"/>
    </location>
</feature>
<reference evidence="2 3" key="1">
    <citation type="submission" date="2019-03" db="EMBL/GenBank/DDBJ databases">
        <title>Genomic Encyclopedia of Type Strains, Phase IV (KMG-IV): sequencing the most valuable type-strain genomes for metagenomic binning, comparative biology and taxonomic classification.</title>
        <authorList>
            <person name="Goeker M."/>
        </authorList>
    </citation>
    <scope>NUCLEOTIDE SEQUENCE [LARGE SCALE GENOMIC DNA]</scope>
    <source>
        <strain evidence="2 3">DSM 29489</strain>
    </source>
</reference>
<feature type="transmembrane region" description="Helical" evidence="1">
    <location>
        <begin position="38"/>
        <end position="55"/>
    </location>
</feature>
<keyword evidence="1" id="KW-0812">Transmembrane</keyword>
<dbReference type="Proteomes" id="UP000295726">
    <property type="component" value="Unassembled WGS sequence"/>
</dbReference>
<comment type="caution">
    <text evidence="2">The sequence shown here is derived from an EMBL/GenBank/DDBJ whole genome shotgun (WGS) entry which is preliminary data.</text>
</comment>
<evidence type="ECO:0000313" key="3">
    <source>
        <dbReference type="Proteomes" id="UP000295726"/>
    </source>
</evidence>
<name>A0A4R3K9K2_9FIRM</name>
<feature type="transmembrane region" description="Helical" evidence="1">
    <location>
        <begin position="12"/>
        <end position="31"/>
    </location>
</feature>
<feature type="transmembrane region" description="Helical" evidence="1">
    <location>
        <begin position="287"/>
        <end position="304"/>
    </location>
</feature>
<feature type="transmembrane region" description="Helical" evidence="1">
    <location>
        <begin position="377"/>
        <end position="395"/>
    </location>
</feature>
<keyword evidence="3" id="KW-1185">Reference proteome</keyword>
<proteinExistence type="predicted"/>
<feature type="transmembrane region" description="Helical" evidence="1">
    <location>
        <begin position="343"/>
        <end position="370"/>
    </location>
</feature>
<feature type="transmembrane region" description="Helical" evidence="1">
    <location>
        <begin position="90"/>
        <end position="108"/>
    </location>
</feature>
<organism evidence="2 3">
    <name type="scientific">Muricomes intestini</name>
    <dbReference type="NCBI Taxonomy" id="1796634"/>
    <lineage>
        <taxon>Bacteria</taxon>
        <taxon>Bacillati</taxon>
        <taxon>Bacillota</taxon>
        <taxon>Clostridia</taxon>
        <taxon>Lachnospirales</taxon>
        <taxon>Lachnospiraceae</taxon>
        <taxon>Muricomes</taxon>
    </lineage>
</organism>
<feature type="transmembrane region" description="Helical" evidence="1">
    <location>
        <begin position="160"/>
        <end position="180"/>
    </location>
</feature>
<dbReference type="RefSeq" id="WP_165920889.1">
    <property type="nucleotide sequence ID" value="NZ_SLZZ01000008.1"/>
</dbReference>
<gene>
    <name evidence="2" type="ORF">EDD59_108133</name>
</gene>
<protein>
    <submittedName>
        <fullName evidence="2">Uncharacterized protein DUF4173</fullName>
    </submittedName>
</protein>
<sequence length="490" mass="56186">MGKLSVSKIEENYLYLISLCGMYGIIFTFCLYKNLSGITFPFCIAATAAAAFLFMRKTGVIIHKDFFLCVLGMMLLGISTIMTDNAFFHFFNWAGILLLLMTAMIQQINENKDWDFLRYVKNILILCGKTIISVFTPITHGIKLKKSGIEKRKNRIIKSIIMGVLAAVLFLLFVLPLLVYSDKIFARYFGKVLDVFKFSTGFGILFTFLFGSAILYAFFTALSGMNLTDFKEREKANKNPVTGITFSGILAAIYVFYSIIQICFLFLRVGNSLPEGITYSEYAHSGFWQLIVVSIINFITVIICKDIFKENNILKVLLLIISICTCIMTLSAAYRMILYISVYYLTFLRILVLWFLGVMLLVMLGVMLSIFKVKFNLFKYITIVAAVSYIILSFAKVDKIIAEYNITHWDQIKYEDIMYLIYGTSMDAAPVIENINVEEIENSDLYLSSEIEAYFTGIRDKESSWRKWNYSTEKAKKAADKYFDKKRKEL</sequence>
<accession>A0A4R3K9K2</accession>
<feature type="transmembrane region" description="Helical" evidence="1">
    <location>
        <begin position="243"/>
        <end position="267"/>
    </location>
</feature>
<evidence type="ECO:0000313" key="2">
    <source>
        <dbReference type="EMBL" id="TCS79543.1"/>
    </source>
</evidence>
<feature type="transmembrane region" description="Helical" evidence="1">
    <location>
        <begin position="61"/>
        <end position="78"/>
    </location>
</feature>
<dbReference type="Pfam" id="PF13687">
    <property type="entry name" value="DUF4153"/>
    <property type="match status" value="1"/>
</dbReference>
<dbReference type="AlphaFoldDB" id="A0A4R3K9K2"/>